<proteinExistence type="predicted"/>
<keyword evidence="2" id="KW-1185">Reference proteome</keyword>
<reference evidence="2" key="1">
    <citation type="journal article" date="2023" name="Hortic. Res.">
        <title>A chromosome-level phased genome enabling allele-level studies in sweet orange: a case study on citrus Huanglongbing tolerance.</title>
        <authorList>
            <person name="Wu B."/>
            <person name="Yu Q."/>
            <person name="Deng Z."/>
            <person name="Duan Y."/>
            <person name="Luo F."/>
            <person name="Gmitter F. Jr."/>
        </authorList>
    </citation>
    <scope>NUCLEOTIDE SEQUENCE [LARGE SCALE GENOMIC DNA]</scope>
    <source>
        <strain evidence="2">cv. Valencia</strain>
    </source>
</reference>
<comment type="caution">
    <text evidence="1">The sequence shown here is derived from an EMBL/GenBank/DDBJ whole genome shotgun (WGS) entry which is preliminary data.</text>
</comment>
<name>A0ACB8JFU9_CITSI</name>
<organism evidence="1 2">
    <name type="scientific">Citrus sinensis</name>
    <name type="common">Sweet orange</name>
    <name type="synonym">Citrus aurantium var. sinensis</name>
    <dbReference type="NCBI Taxonomy" id="2711"/>
    <lineage>
        <taxon>Eukaryota</taxon>
        <taxon>Viridiplantae</taxon>
        <taxon>Streptophyta</taxon>
        <taxon>Embryophyta</taxon>
        <taxon>Tracheophyta</taxon>
        <taxon>Spermatophyta</taxon>
        <taxon>Magnoliopsida</taxon>
        <taxon>eudicotyledons</taxon>
        <taxon>Gunneridae</taxon>
        <taxon>Pentapetalae</taxon>
        <taxon>rosids</taxon>
        <taxon>malvids</taxon>
        <taxon>Sapindales</taxon>
        <taxon>Rutaceae</taxon>
        <taxon>Aurantioideae</taxon>
        <taxon>Citrus</taxon>
    </lineage>
</organism>
<accession>A0ACB8JFU9</accession>
<evidence type="ECO:0000313" key="1">
    <source>
        <dbReference type="EMBL" id="KAH9716602.1"/>
    </source>
</evidence>
<gene>
    <name evidence="1" type="ORF">KPL71_021515</name>
</gene>
<dbReference type="Proteomes" id="UP000829398">
    <property type="component" value="Chromosome 7"/>
</dbReference>
<evidence type="ECO:0000313" key="2">
    <source>
        <dbReference type="Proteomes" id="UP000829398"/>
    </source>
</evidence>
<protein>
    <submittedName>
        <fullName evidence="1">Uncharacterized protein</fullName>
    </submittedName>
</protein>
<dbReference type="EMBL" id="CM039176">
    <property type="protein sequence ID" value="KAH9716602.1"/>
    <property type="molecule type" value="Genomic_DNA"/>
</dbReference>
<sequence length="198" mass="22762">MNNNNNNEDDDIDSLTDIEEEVLEVAIAIKIYEKQQRAIRRQCYTGQLSGIEFVQELLNGHPSRMSNMFRMDKELLENDRHVCIKEVVAMCLYILSHGVVVQVVSECFQRSAETAFTHFKRVLKAFCHLANHIIKSKPQGETPSEIRNNPNFFPYFEKCIGAIDGTHIAAWSPAEKQISYRDKKTQVPPMTQGCLWMP</sequence>